<evidence type="ECO:0000313" key="2">
    <source>
        <dbReference type="Proteomes" id="UP001150907"/>
    </source>
</evidence>
<sequence>MLVTELSEYSANAGLAATKTMFDQKSYAQAGQSLSDHIASIRSDPLLQTGKQLAMPFAMLNDCVGELRSKFK</sequence>
<comment type="caution">
    <text evidence="1">The sequence shown here is derived from an EMBL/GenBank/DDBJ whole genome shotgun (WGS) entry which is preliminary data.</text>
</comment>
<dbReference type="AlphaFoldDB" id="A0A9W8BBC9"/>
<dbReference type="EMBL" id="JANBQF010000394">
    <property type="protein sequence ID" value="KAJ2001542.1"/>
    <property type="molecule type" value="Genomic_DNA"/>
</dbReference>
<organism evidence="1 2">
    <name type="scientific">Coemansia thaxteri</name>
    <dbReference type="NCBI Taxonomy" id="2663907"/>
    <lineage>
        <taxon>Eukaryota</taxon>
        <taxon>Fungi</taxon>
        <taxon>Fungi incertae sedis</taxon>
        <taxon>Zoopagomycota</taxon>
        <taxon>Kickxellomycotina</taxon>
        <taxon>Kickxellomycetes</taxon>
        <taxon>Kickxellales</taxon>
        <taxon>Kickxellaceae</taxon>
        <taxon>Coemansia</taxon>
    </lineage>
</organism>
<dbReference type="OrthoDB" id="5528366at2759"/>
<gene>
    <name evidence="1" type="ORF">H4R26_004076</name>
</gene>
<accession>A0A9W8BBC9</accession>
<dbReference type="Proteomes" id="UP001150907">
    <property type="component" value="Unassembled WGS sequence"/>
</dbReference>
<reference evidence="1" key="1">
    <citation type="submission" date="2022-07" db="EMBL/GenBank/DDBJ databases">
        <title>Phylogenomic reconstructions and comparative analyses of Kickxellomycotina fungi.</title>
        <authorList>
            <person name="Reynolds N.K."/>
            <person name="Stajich J.E."/>
            <person name="Barry K."/>
            <person name="Grigoriev I.V."/>
            <person name="Crous P."/>
            <person name="Smith M.E."/>
        </authorList>
    </citation>
    <scope>NUCLEOTIDE SEQUENCE</scope>
    <source>
        <strain evidence="1">IMI 214461</strain>
    </source>
</reference>
<proteinExistence type="predicted"/>
<name>A0A9W8BBC9_9FUNG</name>
<evidence type="ECO:0000313" key="1">
    <source>
        <dbReference type="EMBL" id="KAJ2001542.1"/>
    </source>
</evidence>
<protein>
    <submittedName>
        <fullName evidence="1">Uncharacterized protein</fullName>
    </submittedName>
</protein>
<keyword evidence="2" id="KW-1185">Reference proteome</keyword>